<feature type="transmembrane region" description="Helical" evidence="1">
    <location>
        <begin position="12"/>
        <end position="33"/>
    </location>
</feature>
<dbReference type="RefSeq" id="WP_068912472.1">
    <property type="nucleotide sequence ID" value="NZ_MBEW02000020.1"/>
</dbReference>
<dbReference type="AlphaFoldDB" id="A0A371IJY0"/>
<keyword evidence="4" id="KW-1185">Reference proteome</keyword>
<name>A0A371IJY0_9FIRM</name>
<proteinExistence type="predicted"/>
<evidence type="ECO:0000313" key="5">
    <source>
        <dbReference type="Proteomes" id="UP000319424"/>
    </source>
</evidence>
<dbReference type="EMBL" id="MBEW02000020">
    <property type="protein sequence ID" value="RDY20802.1"/>
    <property type="molecule type" value="Genomic_DNA"/>
</dbReference>
<evidence type="ECO:0008006" key="6">
    <source>
        <dbReference type="Google" id="ProtNLM"/>
    </source>
</evidence>
<keyword evidence="1" id="KW-0472">Membrane</keyword>
<protein>
    <recommendedName>
        <fullName evidence="6">Type 4 fimbrial biogenesis protein PilX N-terminal domain-containing protein</fullName>
    </recommendedName>
</protein>
<evidence type="ECO:0000256" key="1">
    <source>
        <dbReference type="SAM" id="Phobius"/>
    </source>
</evidence>
<comment type="caution">
    <text evidence="2">The sequence shown here is derived from an EMBL/GenBank/DDBJ whole genome shotgun (WGS) entry which is preliminary data.</text>
</comment>
<dbReference type="EMBL" id="VJXW01000008">
    <property type="protein sequence ID" value="TRW26068.1"/>
    <property type="molecule type" value="Genomic_DNA"/>
</dbReference>
<dbReference type="Proteomes" id="UP000319424">
    <property type="component" value="Unassembled WGS sequence"/>
</dbReference>
<organism evidence="2 4">
    <name type="scientific">Criibacterium bergeronii</name>
    <dbReference type="NCBI Taxonomy" id="1871336"/>
    <lineage>
        <taxon>Bacteria</taxon>
        <taxon>Bacillati</taxon>
        <taxon>Bacillota</taxon>
        <taxon>Clostridia</taxon>
        <taxon>Peptostreptococcales</taxon>
        <taxon>Filifactoraceae</taxon>
        <taxon>Criibacterium</taxon>
    </lineage>
</organism>
<evidence type="ECO:0000313" key="2">
    <source>
        <dbReference type="EMBL" id="RDY20802.1"/>
    </source>
</evidence>
<dbReference type="OrthoDB" id="2358984at2"/>
<accession>A0A371IJY0</accession>
<evidence type="ECO:0000313" key="3">
    <source>
        <dbReference type="EMBL" id="TRW26068.1"/>
    </source>
</evidence>
<keyword evidence="1" id="KW-0812">Transmembrane</keyword>
<reference evidence="2" key="2">
    <citation type="submission" date="2018-07" db="EMBL/GenBank/DDBJ databases">
        <authorList>
            <person name="Quirk P.G."/>
            <person name="Krulwich T.A."/>
        </authorList>
    </citation>
    <scope>NUCLEOTIDE SEQUENCE</scope>
    <source>
        <strain evidence="2">CCRI-22567</strain>
    </source>
</reference>
<sequence length="614" mass="67468">MRKYKSQKGVALIFAIMIIAIMSIVGALALYIANRESKSVIAEQQKTRAYYAARTGADIADKFISSTPKKDVIDLFTRYEGAKMLYDQDKRDDNQWYPVYYEKKSTVAGVSQTEKIATGEYFQLMFKKNSQKGIQLVSRGAVLKPGVKLPIDATQDVIKNNILLDKTSSILGTYSSSEAEGDDGRLIPSVINTAAYVNSHIAMRGGSSITYTKDLTNVGPAVMTGITDEADIDVNKNILGAATYAKIYGQFQVPEVSSSLLKTFEERKVLEDTKNLVASENLPKPYLPIDIPQKETEFQKVTQGSKSLAQLWTDNPIAITNREKGYDKIISDPLTTYSKIVVRLGLGDRSSLKILADYNPSLVADEFIVESNKLYIKGSGVANIYSRKFKNLGVGAIIVEGGATANFYVDDLSLDADIIIKDNSKVNFYVRKSLVVDDGQFNYNSSDINNADQLNIYYYGDSNATFNRANWHFKGNVYMAGGNLVMGNAVGTLGTSISDVRPFFVGNIFSSGGDINISVGLASTEKYKANAFIYAPLSTVSIAPYGEKALTAATSPKVSLAGSIICDKLDMGINTSLIYNAIPKETLPKNEDVVNEMYKIEQINFGKLRWDRID</sequence>
<keyword evidence="1" id="KW-1133">Transmembrane helix</keyword>
<dbReference type="Proteomes" id="UP000093352">
    <property type="component" value="Unassembled WGS sequence"/>
</dbReference>
<reference evidence="2 4" key="1">
    <citation type="journal article" date="2016" name="Genome Announc.">
        <title>Draft Genome Sequence of Criibacterium bergeronii gen. nov., sp. nov., Strain CCRI-22567T, Isolated from a Vaginal Sample from a Woman with Bacterial Vaginosis.</title>
        <authorList>
            <person name="Maheux A.F."/>
            <person name="Berube E."/>
            <person name="Boudreau D.K."/>
            <person name="Raymond F."/>
            <person name="Corbeil J."/>
            <person name="Roy P.H."/>
            <person name="Boissinot M."/>
            <person name="Omar R.F."/>
        </authorList>
    </citation>
    <scope>NUCLEOTIDE SEQUENCE [LARGE SCALE GENOMIC DNA]</scope>
    <source>
        <strain evidence="2 4">CCRI-22567</strain>
    </source>
</reference>
<reference evidence="3 5" key="3">
    <citation type="submission" date="2019-07" db="EMBL/GenBank/DDBJ databases">
        <title>Criibacterium bergeronii gen. nov., sp. nov. isolated from human clinical samples.</title>
        <authorList>
            <person name="Maheux A.F."/>
            <person name="Boudreau D.K."/>
            <person name="Berube E."/>
            <person name="Brodeur S."/>
            <person name="Bernard K.A."/>
            <person name="Abed J.Y."/>
            <person name="Ducrey E."/>
            <person name="Guay E.F."/>
            <person name="Raymond F."/>
            <person name="Corbeil J."/>
            <person name="Domingo M.-C."/>
            <person name="Roy P.H."/>
            <person name="Boissinot M."/>
            <person name="Tocheva E.I."/>
            <person name="Omar R.F."/>
        </authorList>
    </citation>
    <scope>NUCLEOTIDE SEQUENCE [LARGE SCALE GENOMIC DNA]</scope>
    <source>
        <strain evidence="3 5">CCRI-24246</strain>
    </source>
</reference>
<dbReference type="STRING" id="1871336.BBG48_02325"/>
<gene>
    <name evidence="2" type="ORF">BBG48_008250</name>
    <name evidence="3" type="ORF">FL857_06520</name>
</gene>
<evidence type="ECO:0000313" key="4">
    <source>
        <dbReference type="Proteomes" id="UP000093352"/>
    </source>
</evidence>